<keyword evidence="3" id="KW-0963">Cytoplasm</keyword>
<keyword evidence="7" id="KW-0175">Coiled coil</keyword>
<organism evidence="10 11">
    <name type="scientific">Cotesia glomerata</name>
    <name type="common">Lepidopteran parasitic wasp</name>
    <name type="synonym">Apanteles glomeratus</name>
    <dbReference type="NCBI Taxonomy" id="32391"/>
    <lineage>
        <taxon>Eukaryota</taxon>
        <taxon>Metazoa</taxon>
        <taxon>Ecdysozoa</taxon>
        <taxon>Arthropoda</taxon>
        <taxon>Hexapoda</taxon>
        <taxon>Insecta</taxon>
        <taxon>Pterygota</taxon>
        <taxon>Neoptera</taxon>
        <taxon>Endopterygota</taxon>
        <taxon>Hymenoptera</taxon>
        <taxon>Apocrita</taxon>
        <taxon>Ichneumonoidea</taxon>
        <taxon>Braconidae</taxon>
        <taxon>Microgastrinae</taxon>
        <taxon>Cotesia</taxon>
    </lineage>
</organism>
<dbReference type="InterPro" id="IPR000504">
    <property type="entry name" value="RRM_dom"/>
</dbReference>
<evidence type="ECO:0000256" key="8">
    <source>
        <dbReference type="SAM" id="MobiDB-lite"/>
    </source>
</evidence>
<evidence type="ECO:0000256" key="5">
    <source>
        <dbReference type="ARBA" id="ARBA00023186"/>
    </source>
</evidence>
<dbReference type="InterPro" id="IPR012677">
    <property type="entry name" value="Nucleotide-bd_a/b_plait_sf"/>
</dbReference>
<dbReference type="InterPro" id="IPR035979">
    <property type="entry name" value="RBD_domain_sf"/>
</dbReference>
<evidence type="ECO:0000313" key="11">
    <source>
        <dbReference type="Proteomes" id="UP000826195"/>
    </source>
</evidence>
<evidence type="ECO:0000256" key="7">
    <source>
        <dbReference type="SAM" id="Coils"/>
    </source>
</evidence>
<evidence type="ECO:0000256" key="3">
    <source>
        <dbReference type="ARBA" id="ARBA00022490"/>
    </source>
</evidence>
<dbReference type="PRINTS" id="PR00625">
    <property type="entry name" value="JDOMAIN"/>
</dbReference>
<name>A0AAV7HU61_COTGL</name>
<dbReference type="SUPFAM" id="SSF46565">
    <property type="entry name" value="Chaperone J-domain"/>
    <property type="match status" value="1"/>
</dbReference>
<dbReference type="PANTHER" id="PTHR44313">
    <property type="entry name" value="DNAJ HOMOLOG SUBFAMILY C MEMBER 17"/>
    <property type="match status" value="1"/>
</dbReference>
<dbReference type="GO" id="GO:0005737">
    <property type="term" value="C:cytoplasm"/>
    <property type="evidence" value="ECO:0007669"/>
    <property type="project" value="UniProtKB-SubCell"/>
</dbReference>
<evidence type="ECO:0000256" key="4">
    <source>
        <dbReference type="ARBA" id="ARBA00022884"/>
    </source>
</evidence>
<proteinExistence type="predicted"/>
<evidence type="ECO:0000313" key="10">
    <source>
        <dbReference type="EMBL" id="KAH0534267.1"/>
    </source>
</evidence>
<reference evidence="10 11" key="1">
    <citation type="journal article" date="2021" name="J. Hered.">
        <title>A chromosome-level genome assembly of the parasitoid wasp, Cotesia glomerata (Hymenoptera: Braconidae).</title>
        <authorList>
            <person name="Pinto B.J."/>
            <person name="Weis J.J."/>
            <person name="Gamble T."/>
            <person name="Ode P.J."/>
            <person name="Paul R."/>
            <person name="Zaspel J.M."/>
        </authorList>
    </citation>
    <scope>NUCLEOTIDE SEQUENCE [LARGE SCALE GENOMIC DNA]</scope>
    <source>
        <strain evidence="10">CgM1</strain>
    </source>
</reference>
<feature type="domain" description="J" evidence="9">
    <location>
        <begin position="9"/>
        <end position="74"/>
    </location>
</feature>
<accession>A0AAV7HU61</accession>
<dbReference type="PANTHER" id="PTHR44313:SF1">
    <property type="entry name" value="DNAJ HOMOLOG SUBFAMILY C MEMBER 17"/>
    <property type="match status" value="1"/>
</dbReference>
<dbReference type="InterPro" id="IPR001623">
    <property type="entry name" value="DnaJ_domain"/>
</dbReference>
<keyword evidence="11" id="KW-1185">Reference proteome</keyword>
<dbReference type="EMBL" id="JAHXZJ010002982">
    <property type="protein sequence ID" value="KAH0534267.1"/>
    <property type="molecule type" value="Genomic_DNA"/>
</dbReference>
<protein>
    <recommendedName>
        <fullName evidence="9">J domain-containing protein</fullName>
    </recommendedName>
</protein>
<dbReference type="Proteomes" id="UP000826195">
    <property type="component" value="Unassembled WGS sequence"/>
</dbReference>
<dbReference type="SMART" id="SM00271">
    <property type="entry name" value="DnaJ"/>
    <property type="match status" value="1"/>
</dbReference>
<dbReference type="InterPro" id="IPR052094">
    <property type="entry name" value="Pre-mRNA-splicing_ERAD"/>
</dbReference>
<feature type="coiled-coil region" evidence="7">
    <location>
        <begin position="77"/>
        <end position="104"/>
    </location>
</feature>
<dbReference type="PROSITE" id="PS50076">
    <property type="entry name" value="DNAJ_2"/>
    <property type="match status" value="1"/>
</dbReference>
<dbReference type="InterPro" id="IPR036869">
    <property type="entry name" value="J_dom_sf"/>
</dbReference>
<feature type="region of interest" description="Disordered" evidence="8">
    <location>
        <begin position="240"/>
        <end position="273"/>
    </location>
</feature>
<dbReference type="InterPro" id="IPR034254">
    <property type="entry name" value="DNAJC17_RRM"/>
</dbReference>
<feature type="compositionally biased region" description="Polar residues" evidence="8">
    <location>
        <begin position="242"/>
        <end position="264"/>
    </location>
</feature>
<keyword evidence="6" id="KW-0539">Nucleus</keyword>
<dbReference type="Pfam" id="PF00076">
    <property type="entry name" value="RRM_1"/>
    <property type="match status" value="1"/>
</dbReference>
<dbReference type="GO" id="GO:0003723">
    <property type="term" value="F:RNA binding"/>
    <property type="evidence" value="ECO:0007669"/>
    <property type="project" value="UniProtKB-KW"/>
</dbReference>
<dbReference type="CDD" id="cd06257">
    <property type="entry name" value="DnaJ"/>
    <property type="match status" value="1"/>
</dbReference>
<dbReference type="GO" id="GO:0000390">
    <property type="term" value="P:spliceosomal complex disassembly"/>
    <property type="evidence" value="ECO:0007669"/>
    <property type="project" value="TreeGrafter"/>
</dbReference>
<keyword evidence="5" id="KW-0143">Chaperone</keyword>
<dbReference type="AlphaFoldDB" id="A0AAV7HU61"/>
<dbReference type="SUPFAM" id="SSF54928">
    <property type="entry name" value="RNA-binding domain, RBD"/>
    <property type="match status" value="1"/>
</dbReference>
<sequence>MEEDLMNVDLYGELEIESSATEKEIKTAYRKKALSCHPDKNPNNPSAAKSFHRLSRILEILIDKSAKAAYDRILNAKIQAKINNAKLDSKRRKLKEDLEAREEAYRLSQLNKQQSFKTDEEVFKAEVERLKKEGSRQVQEEIDLMNKQIYEQVHGSKPVGVNDTRVNIRWKAEKNDPDNGGYNESNLQQILSKYGDIVAIAMLTKKGRALAEFKDSEAAKMAVQIETGYTKNPLTLSGLWESKSNNSTPADSSTTNSSIRQRPTSQPSSALSFSSAPDIFNKLDADFENSVLNNLKRAEERKRIMDQMKDDDS</sequence>
<dbReference type="Pfam" id="PF00226">
    <property type="entry name" value="DnaJ"/>
    <property type="match status" value="1"/>
</dbReference>
<dbReference type="GO" id="GO:0005681">
    <property type="term" value="C:spliceosomal complex"/>
    <property type="evidence" value="ECO:0007669"/>
    <property type="project" value="TreeGrafter"/>
</dbReference>
<evidence type="ECO:0000259" key="9">
    <source>
        <dbReference type="PROSITE" id="PS50076"/>
    </source>
</evidence>
<gene>
    <name evidence="10" type="ORF">KQX54_002345</name>
</gene>
<evidence type="ECO:0000256" key="2">
    <source>
        <dbReference type="ARBA" id="ARBA00004496"/>
    </source>
</evidence>
<evidence type="ECO:0000256" key="6">
    <source>
        <dbReference type="ARBA" id="ARBA00023242"/>
    </source>
</evidence>
<comment type="subcellular location">
    <subcellularLocation>
        <location evidence="2">Cytoplasm</location>
    </subcellularLocation>
    <subcellularLocation>
        <location evidence="1">Nucleus</location>
    </subcellularLocation>
</comment>
<dbReference type="Gene3D" id="3.30.70.330">
    <property type="match status" value="1"/>
</dbReference>
<dbReference type="Gene3D" id="1.10.287.110">
    <property type="entry name" value="DnaJ domain"/>
    <property type="match status" value="1"/>
</dbReference>
<dbReference type="CDD" id="cd12429">
    <property type="entry name" value="RRM_DNAJC17"/>
    <property type="match status" value="1"/>
</dbReference>
<keyword evidence="4" id="KW-0694">RNA-binding</keyword>
<evidence type="ECO:0000256" key="1">
    <source>
        <dbReference type="ARBA" id="ARBA00004123"/>
    </source>
</evidence>
<comment type="caution">
    <text evidence="10">The sequence shown here is derived from an EMBL/GenBank/DDBJ whole genome shotgun (WGS) entry which is preliminary data.</text>
</comment>